<feature type="region of interest" description="Disordered" evidence="1">
    <location>
        <begin position="1"/>
        <end position="57"/>
    </location>
</feature>
<feature type="compositionally biased region" description="Gly residues" evidence="1">
    <location>
        <begin position="227"/>
        <end position="236"/>
    </location>
</feature>
<evidence type="ECO:0000313" key="3">
    <source>
        <dbReference type="Proteomes" id="UP000027178"/>
    </source>
</evidence>
<protein>
    <submittedName>
        <fullName evidence="2">Uncharacterized protein</fullName>
    </submittedName>
</protein>
<keyword evidence="3" id="KW-1185">Reference proteome</keyword>
<sequence>MALREQFRHQPPSEIPGRPGHQTPHRHRLLAPPRSLRSSPPGRLLPRPRDPGAPVRRHAFARGAATRAVATLRPAPLRQVHVPAPRRRADPAGRAAALPQQHRERQTGRGDQPLVPRYVVVPVQVRVPADRPAVSSEPQRPGALAQQAVERGGGTVGVGCREHLPQQAGGGPQRLHILPGDPDGIGLAMSAQNPLKLLRAGVTGGKGVDHGGSTTRRGRHGGPQRRGVGGGGHARM</sequence>
<organism evidence="2 3">
    <name type="scientific">Kitasatospora cheerisanensis KCTC 2395</name>
    <dbReference type="NCBI Taxonomy" id="1348663"/>
    <lineage>
        <taxon>Bacteria</taxon>
        <taxon>Bacillati</taxon>
        <taxon>Actinomycetota</taxon>
        <taxon>Actinomycetes</taxon>
        <taxon>Kitasatosporales</taxon>
        <taxon>Streptomycetaceae</taxon>
        <taxon>Kitasatospora</taxon>
    </lineage>
</organism>
<evidence type="ECO:0000256" key="1">
    <source>
        <dbReference type="SAM" id="MobiDB-lite"/>
    </source>
</evidence>
<evidence type="ECO:0000313" key="2">
    <source>
        <dbReference type="EMBL" id="KDN87242.1"/>
    </source>
</evidence>
<proteinExistence type="predicted"/>
<comment type="caution">
    <text evidence="2">The sequence shown here is derived from an EMBL/GenBank/DDBJ whole genome shotgun (WGS) entry which is preliminary data.</text>
</comment>
<feature type="region of interest" description="Disordered" evidence="1">
    <location>
        <begin position="203"/>
        <end position="236"/>
    </location>
</feature>
<dbReference type="EMBL" id="JNBY01000045">
    <property type="protein sequence ID" value="KDN87242.1"/>
    <property type="molecule type" value="Genomic_DNA"/>
</dbReference>
<feature type="region of interest" description="Disordered" evidence="1">
    <location>
        <begin position="73"/>
        <end position="112"/>
    </location>
</feature>
<dbReference type="Proteomes" id="UP000027178">
    <property type="component" value="Unassembled WGS sequence"/>
</dbReference>
<name>A0A066Z194_9ACTN</name>
<gene>
    <name evidence="2" type="ORF">KCH_10130</name>
</gene>
<accession>A0A066Z194</accession>
<dbReference type="HOGENOM" id="CLU_1174160_0_0_11"/>
<dbReference type="PATRIC" id="fig|1348663.4.peg.968"/>
<reference evidence="2 3" key="1">
    <citation type="submission" date="2014-05" db="EMBL/GenBank/DDBJ databases">
        <title>Draft Genome Sequence of Kitasatospora cheerisanensis KCTC 2395.</title>
        <authorList>
            <person name="Nam D.H."/>
        </authorList>
    </citation>
    <scope>NUCLEOTIDE SEQUENCE [LARGE SCALE GENOMIC DNA]</scope>
    <source>
        <strain evidence="2 3">KCTC 2395</strain>
    </source>
</reference>
<dbReference type="AlphaFoldDB" id="A0A066Z194"/>
<feature type="compositionally biased region" description="Low complexity" evidence="1">
    <location>
        <begin position="30"/>
        <end position="45"/>
    </location>
</feature>